<keyword evidence="3" id="KW-0472">Membrane</keyword>
<keyword evidence="4" id="KW-0630">Potassium</keyword>
<comment type="catalytic activity">
    <reaction evidence="7">
        <text>K(+)(in) = K(+)(out)</text>
        <dbReference type="Rhea" id="RHEA:29463"/>
        <dbReference type="ChEBI" id="CHEBI:29103"/>
    </reaction>
</comment>
<evidence type="ECO:0000256" key="5">
    <source>
        <dbReference type="ARBA" id="ARBA00023065"/>
    </source>
</evidence>
<evidence type="ECO:0000313" key="10">
    <source>
        <dbReference type="EMBL" id="CAF1578876.1"/>
    </source>
</evidence>
<dbReference type="InterPro" id="IPR013821">
    <property type="entry name" value="K_chnl_volt-dep_KCNQ_C"/>
</dbReference>
<feature type="compositionally biased region" description="Polar residues" evidence="8">
    <location>
        <begin position="266"/>
        <end position="277"/>
    </location>
</feature>
<comment type="caution">
    <text evidence="10">The sequence shown here is derived from an EMBL/GenBank/DDBJ whole genome shotgun (WGS) entry which is preliminary data.</text>
</comment>
<accession>A0A815Z553</accession>
<gene>
    <name evidence="10" type="ORF">GPM918_LOCUS40944</name>
    <name evidence="11" type="ORF">SRO942_LOCUS41936</name>
</gene>
<dbReference type="AlphaFoldDB" id="A0A815Z553"/>
<evidence type="ECO:0000256" key="8">
    <source>
        <dbReference type="SAM" id="MobiDB-lite"/>
    </source>
</evidence>
<evidence type="ECO:0000259" key="9">
    <source>
        <dbReference type="Pfam" id="PF03520"/>
    </source>
</evidence>
<reference evidence="10" key="1">
    <citation type="submission" date="2021-02" db="EMBL/GenBank/DDBJ databases">
        <authorList>
            <person name="Nowell W R."/>
        </authorList>
    </citation>
    <scope>NUCLEOTIDE SEQUENCE</scope>
</reference>
<evidence type="ECO:0000256" key="2">
    <source>
        <dbReference type="ARBA" id="ARBA00022448"/>
    </source>
</evidence>
<feature type="compositionally biased region" description="Polar residues" evidence="8">
    <location>
        <begin position="208"/>
        <end position="219"/>
    </location>
</feature>
<dbReference type="EMBL" id="CAJOBC010097159">
    <property type="protein sequence ID" value="CAF4445383.1"/>
    <property type="molecule type" value="Genomic_DNA"/>
</dbReference>
<feature type="region of interest" description="Disordered" evidence="8">
    <location>
        <begin position="247"/>
        <end position="277"/>
    </location>
</feature>
<keyword evidence="3" id="KW-1003">Cell membrane</keyword>
<dbReference type="GO" id="GO:0008076">
    <property type="term" value="C:voltage-gated potassium channel complex"/>
    <property type="evidence" value="ECO:0007669"/>
    <property type="project" value="TreeGrafter"/>
</dbReference>
<dbReference type="Pfam" id="PF03520">
    <property type="entry name" value="KCNQ_channel"/>
    <property type="match status" value="1"/>
</dbReference>
<comment type="subcellular location">
    <subcellularLocation>
        <location evidence="1">Cell membrane</location>
        <topology evidence="1">Multi-pass membrane protein</topology>
    </subcellularLocation>
</comment>
<feature type="region of interest" description="Disordered" evidence="8">
    <location>
        <begin position="195"/>
        <end position="219"/>
    </location>
</feature>
<dbReference type="EMBL" id="CAJNOQ010031239">
    <property type="protein sequence ID" value="CAF1578876.1"/>
    <property type="molecule type" value="Genomic_DNA"/>
</dbReference>
<evidence type="ECO:0000256" key="4">
    <source>
        <dbReference type="ARBA" id="ARBA00022958"/>
    </source>
</evidence>
<name>A0A815Z553_9BILA</name>
<keyword evidence="6" id="KW-0407">Ion channel</keyword>
<feature type="compositionally biased region" description="Basic residues" evidence="8">
    <location>
        <begin position="195"/>
        <end position="206"/>
    </location>
</feature>
<keyword evidence="5" id="KW-0406">Ion transport</keyword>
<evidence type="ECO:0000256" key="7">
    <source>
        <dbReference type="ARBA" id="ARBA00034430"/>
    </source>
</evidence>
<proteinExistence type="predicted"/>
<evidence type="ECO:0000256" key="6">
    <source>
        <dbReference type="ARBA" id="ARBA00023303"/>
    </source>
</evidence>
<protein>
    <recommendedName>
        <fullName evidence="9">Potassium channel voltage dependent KCNQ C-terminal domain-containing protein</fullName>
    </recommendedName>
</protein>
<dbReference type="GO" id="GO:0005249">
    <property type="term" value="F:voltage-gated potassium channel activity"/>
    <property type="evidence" value="ECO:0007669"/>
    <property type="project" value="InterPro"/>
</dbReference>
<feature type="non-terminal residue" evidence="10">
    <location>
        <position position="1"/>
    </location>
</feature>
<dbReference type="Proteomes" id="UP000681722">
    <property type="component" value="Unassembled WGS sequence"/>
</dbReference>
<dbReference type="Proteomes" id="UP000663829">
    <property type="component" value="Unassembled WGS sequence"/>
</dbReference>
<evidence type="ECO:0000256" key="3">
    <source>
        <dbReference type="ARBA" id="ARBA00022475"/>
    </source>
</evidence>
<evidence type="ECO:0000256" key="1">
    <source>
        <dbReference type="ARBA" id="ARBA00004651"/>
    </source>
</evidence>
<dbReference type="PANTHER" id="PTHR47735:SF9">
    <property type="entry name" value="POTASSIUM VOLTAGE-GATED CHANNEL SUBFAMILY KQT MEMBER 4-LIKE ISOFORM X1"/>
    <property type="match status" value="1"/>
</dbReference>
<keyword evidence="12" id="KW-1185">Reference proteome</keyword>
<dbReference type="PANTHER" id="PTHR47735">
    <property type="entry name" value="POTASSIUM VOLTAGE-GATED CHANNEL SUBFAMILY KQT MEMBER 4"/>
    <property type="match status" value="1"/>
</dbReference>
<evidence type="ECO:0000313" key="12">
    <source>
        <dbReference type="Proteomes" id="UP000663829"/>
    </source>
</evidence>
<feature type="domain" description="Potassium channel voltage dependent KCNQ C-terminal" evidence="9">
    <location>
        <begin position="40"/>
        <end position="177"/>
    </location>
</feature>
<sequence>FRRKTPNTTPPTMNNNMNERVKQSAVAAMRSCIDTLSETASITQSSVLPHDVSSSDTEDDHAYACQDVSSLTSAHKNAIRFMRKAKYFVARRKFREALRPYDVTDVIEQYSTGNVDMLARMKYLQLRLDKVLGSSKTADSYESGLSLASRIVKIERQVEGLDVKVDKLCQLANNVLENRPRHSSSTISRMFIRPTPRRRRSHRRITHTQPHNEQQSQASSLFQQNAMEFNRSNTDLPSTTTTTNTIVTRKTKPTRPPFRTLDRPRTSTSMLSTETNNSTSHGSLVSLYWLFNDNINSSRTAFV</sequence>
<keyword evidence="2" id="KW-0813">Transport</keyword>
<dbReference type="OrthoDB" id="8879391at2759"/>
<dbReference type="Gene3D" id="6.10.140.1910">
    <property type="match status" value="1"/>
</dbReference>
<evidence type="ECO:0000313" key="11">
    <source>
        <dbReference type="EMBL" id="CAF4445383.1"/>
    </source>
</evidence>
<organism evidence="10 12">
    <name type="scientific">Didymodactylos carnosus</name>
    <dbReference type="NCBI Taxonomy" id="1234261"/>
    <lineage>
        <taxon>Eukaryota</taxon>
        <taxon>Metazoa</taxon>
        <taxon>Spiralia</taxon>
        <taxon>Gnathifera</taxon>
        <taxon>Rotifera</taxon>
        <taxon>Eurotatoria</taxon>
        <taxon>Bdelloidea</taxon>
        <taxon>Philodinida</taxon>
        <taxon>Philodinidae</taxon>
        <taxon>Didymodactylos</taxon>
    </lineage>
</organism>
<dbReference type="InterPro" id="IPR003937">
    <property type="entry name" value="K_chnl_volt-dep_KCNQ"/>
</dbReference>